<name>A0A146LKV3_LYGHE</name>
<dbReference type="PANTHER" id="PTHR45168">
    <property type="entry name" value="DNAJ HOMOLOG SUBFAMILY B MEMBER 2"/>
    <property type="match status" value="1"/>
</dbReference>
<dbReference type="Gene3D" id="1.10.287.110">
    <property type="entry name" value="DnaJ domain"/>
    <property type="match status" value="1"/>
</dbReference>
<feature type="domain" description="J" evidence="2">
    <location>
        <begin position="3"/>
        <end position="69"/>
    </location>
</feature>
<dbReference type="PROSITE" id="PS50076">
    <property type="entry name" value="DNAJ_2"/>
    <property type="match status" value="1"/>
</dbReference>
<organism evidence="3">
    <name type="scientific">Lygus hesperus</name>
    <name type="common">Western plant bug</name>
    <dbReference type="NCBI Taxonomy" id="30085"/>
    <lineage>
        <taxon>Eukaryota</taxon>
        <taxon>Metazoa</taxon>
        <taxon>Ecdysozoa</taxon>
        <taxon>Arthropoda</taxon>
        <taxon>Hexapoda</taxon>
        <taxon>Insecta</taxon>
        <taxon>Pterygota</taxon>
        <taxon>Neoptera</taxon>
        <taxon>Paraneoptera</taxon>
        <taxon>Hemiptera</taxon>
        <taxon>Heteroptera</taxon>
        <taxon>Panheteroptera</taxon>
        <taxon>Cimicomorpha</taxon>
        <taxon>Miridae</taxon>
        <taxon>Mirini</taxon>
        <taxon>Lygus</taxon>
    </lineage>
</organism>
<reference evidence="3" key="1">
    <citation type="journal article" date="2016" name="Gigascience">
        <title>De novo construction of an expanded transcriptome assembly for the western tarnished plant bug, Lygus hesperus.</title>
        <authorList>
            <person name="Tassone E.E."/>
            <person name="Geib S.M."/>
            <person name="Hall B."/>
            <person name="Fabrick J.A."/>
            <person name="Brent C.S."/>
            <person name="Hull J.J."/>
        </authorList>
    </citation>
    <scope>NUCLEOTIDE SEQUENCE</scope>
</reference>
<dbReference type="Pfam" id="PF00226">
    <property type="entry name" value="DnaJ"/>
    <property type="match status" value="1"/>
</dbReference>
<keyword evidence="1" id="KW-0143">Chaperone</keyword>
<dbReference type="SUPFAM" id="SSF46565">
    <property type="entry name" value="Chaperone J-domain"/>
    <property type="match status" value="1"/>
</dbReference>
<sequence length="273" mass="31213">MVDYYKVLDVTKNSTTADIKKAYRKLALKWHPDKNPDNPEEATKRFKEISEAYEVLSDDTKRKIYDERSSFRGRSASAGHHYYHHHNTRQRTSPFRGFFHRFFPDKKRRAYDQYGYEGLNGGLGRGRSRGYETDEDFFGGFGGFSFRDPEEVFREFFNTSSPFGNLFRGHSGHRGSDPLSSMFDPFGMNMMSPFDVFGDVGNNGVSFQSFTSSFGGNGNGVSKRTSTSTRFINGKKITTKKVYENGRETVMQYENDVLKSKTVDGVKQAISYS</sequence>
<dbReference type="CDD" id="cd06257">
    <property type="entry name" value="DnaJ"/>
    <property type="match status" value="1"/>
</dbReference>
<dbReference type="SMART" id="SM00271">
    <property type="entry name" value="DnaJ"/>
    <property type="match status" value="1"/>
</dbReference>
<dbReference type="InterPro" id="IPR036869">
    <property type="entry name" value="J_dom_sf"/>
</dbReference>
<dbReference type="PRINTS" id="PR00625">
    <property type="entry name" value="JDOMAIN"/>
</dbReference>
<dbReference type="InterPro" id="IPR043183">
    <property type="entry name" value="DNJB2/6-like"/>
</dbReference>
<dbReference type="EMBL" id="GDHC01011163">
    <property type="protein sequence ID" value="JAQ07466.1"/>
    <property type="molecule type" value="Transcribed_RNA"/>
</dbReference>
<dbReference type="PROSITE" id="PS00636">
    <property type="entry name" value="DNAJ_1"/>
    <property type="match status" value="1"/>
</dbReference>
<dbReference type="GO" id="GO:0030544">
    <property type="term" value="F:Hsp70 protein binding"/>
    <property type="evidence" value="ECO:0007669"/>
    <property type="project" value="InterPro"/>
</dbReference>
<dbReference type="InterPro" id="IPR018253">
    <property type="entry name" value="DnaJ_domain_CS"/>
</dbReference>
<dbReference type="PANTHER" id="PTHR45168:SF3">
    <property type="entry name" value="DNAJ HEAT SHOCK PROTEIN FAMILY (HSP40) MEMBER B2"/>
    <property type="match status" value="1"/>
</dbReference>
<evidence type="ECO:0000259" key="2">
    <source>
        <dbReference type="PROSITE" id="PS50076"/>
    </source>
</evidence>
<dbReference type="AlphaFoldDB" id="A0A146LKV3"/>
<protein>
    <submittedName>
        <fullName evidence="3">DnaJ subfamily B member 2</fullName>
    </submittedName>
</protein>
<proteinExistence type="predicted"/>
<evidence type="ECO:0000256" key="1">
    <source>
        <dbReference type="ARBA" id="ARBA00023186"/>
    </source>
</evidence>
<accession>A0A146LKV3</accession>
<dbReference type="InterPro" id="IPR001623">
    <property type="entry name" value="DnaJ_domain"/>
</dbReference>
<evidence type="ECO:0000313" key="3">
    <source>
        <dbReference type="EMBL" id="JAQ07466.1"/>
    </source>
</evidence>
<dbReference type="GO" id="GO:0051082">
    <property type="term" value="F:unfolded protein binding"/>
    <property type="evidence" value="ECO:0007669"/>
    <property type="project" value="InterPro"/>
</dbReference>
<gene>
    <name evidence="3" type="primary">Dnajb2_1</name>
    <name evidence="3" type="ORF">g.63516</name>
</gene>